<dbReference type="InterPro" id="IPR049326">
    <property type="entry name" value="Rhodopsin_dom_fungi"/>
</dbReference>
<keyword evidence="2 6" id="KW-0812">Transmembrane</keyword>
<dbReference type="AlphaFoldDB" id="A0A9P9IP38"/>
<evidence type="ECO:0000256" key="5">
    <source>
        <dbReference type="ARBA" id="ARBA00038359"/>
    </source>
</evidence>
<dbReference type="InterPro" id="IPR052337">
    <property type="entry name" value="SAT4-like"/>
</dbReference>
<evidence type="ECO:0000256" key="4">
    <source>
        <dbReference type="ARBA" id="ARBA00023136"/>
    </source>
</evidence>
<feature type="transmembrane region" description="Helical" evidence="6">
    <location>
        <begin position="174"/>
        <end position="194"/>
    </location>
</feature>
<feature type="transmembrane region" description="Helical" evidence="6">
    <location>
        <begin position="50"/>
        <end position="73"/>
    </location>
</feature>
<feature type="domain" description="Rhodopsin" evidence="7">
    <location>
        <begin position="34"/>
        <end position="267"/>
    </location>
</feature>
<proteinExistence type="inferred from homology"/>
<organism evidence="8 9">
    <name type="scientific">Dactylonectria estremocensis</name>
    <dbReference type="NCBI Taxonomy" id="1079267"/>
    <lineage>
        <taxon>Eukaryota</taxon>
        <taxon>Fungi</taxon>
        <taxon>Dikarya</taxon>
        <taxon>Ascomycota</taxon>
        <taxon>Pezizomycotina</taxon>
        <taxon>Sordariomycetes</taxon>
        <taxon>Hypocreomycetidae</taxon>
        <taxon>Hypocreales</taxon>
        <taxon>Nectriaceae</taxon>
        <taxon>Dactylonectria</taxon>
    </lineage>
</organism>
<keyword evidence="9" id="KW-1185">Reference proteome</keyword>
<feature type="transmembrane region" description="Helical" evidence="6">
    <location>
        <begin position="93"/>
        <end position="113"/>
    </location>
</feature>
<dbReference type="Pfam" id="PF20684">
    <property type="entry name" value="Fung_rhodopsin"/>
    <property type="match status" value="1"/>
</dbReference>
<keyword evidence="4 6" id="KW-0472">Membrane</keyword>
<gene>
    <name evidence="8" type="ORF">B0J13DRAFT_132359</name>
</gene>
<dbReference type="OrthoDB" id="10017208at2759"/>
<evidence type="ECO:0000313" key="9">
    <source>
        <dbReference type="Proteomes" id="UP000717696"/>
    </source>
</evidence>
<dbReference type="GO" id="GO:0016020">
    <property type="term" value="C:membrane"/>
    <property type="evidence" value="ECO:0007669"/>
    <property type="project" value="UniProtKB-SubCell"/>
</dbReference>
<evidence type="ECO:0000256" key="1">
    <source>
        <dbReference type="ARBA" id="ARBA00004141"/>
    </source>
</evidence>
<reference evidence="8" key="1">
    <citation type="journal article" date="2021" name="Nat. Commun.">
        <title>Genetic determinants of endophytism in the Arabidopsis root mycobiome.</title>
        <authorList>
            <person name="Mesny F."/>
            <person name="Miyauchi S."/>
            <person name="Thiergart T."/>
            <person name="Pickel B."/>
            <person name="Atanasova L."/>
            <person name="Karlsson M."/>
            <person name="Huettel B."/>
            <person name="Barry K.W."/>
            <person name="Haridas S."/>
            <person name="Chen C."/>
            <person name="Bauer D."/>
            <person name="Andreopoulos W."/>
            <person name="Pangilinan J."/>
            <person name="LaButti K."/>
            <person name="Riley R."/>
            <person name="Lipzen A."/>
            <person name="Clum A."/>
            <person name="Drula E."/>
            <person name="Henrissat B."/>
            <person name="Kohler A."/>
            <person name="Grigoriev I.V."/>
            <person name="Martin F.M."/>
            <person name="Hacquard S."/>
        </authorList>
    </citation>
    <scope>NUCLEOTIDE SEQUENCE</scope>
    <source>
        <strain evidence="8">MPI-CAGE-AT-0021</strain>
    </source>
</reference>
<protein>
    <recommendedName>
        <fullName evidence="7">Rhodopsin domain-containing protein</fullName>
    </recommendedName>
</protein>
<feature type="transmembrane region" description="Helical" evidence="6">
    <location>
        <begin position="125"/>
        <end position="154"/>
    </location>
</feature>
<keyword evidence="3 6" id="KW-1133">Transmembrane helix</keyword>
<evidence type="ECO:0000256" key="6">
    <source>
        <dbReference type="SAM" id="Phobius"/>
    </source>
</evidence>
<evidence type="ECO:0000259" key="7">
    <source>
        <dbReference type="Pfam" id="PF20684"/>
    </source>
</evidence>
<dbReference type="Proteomes" id="UP000717696">
    <property type="component" value="Unassembled WGS sequence"/>
</dbReference>
<dbReference type="PANTHER" id="PTHR33048:SF47">
    <property type="entry name" value="INTEGRAL MEMBRANE PROTEIN-RELATED"/>
    <property type="match status" value="1"/>
</dbReference>
<feature type="transmembrane region" description="Helical" evidence="6">
    <location>
        <begin position="16"/>
        <end position="38"/>
    </location>
</feature>
<evidence type="ECO:0000313" key="8">
    <source>
        <dbReference type="EMBL" id="KAH7129783.1"/>
    </source>
</evidence>
<comment type="subcellular location">
    <subcellularLocation>
        <location evidence="1">Membrane</location>
        <topology evidence="1">Multi-pass membrane protein</topology>
    </subcellularLocation>
</comment>
<name>A0A9P9IP38_9HYPO</name>
<feature type="transmembrane region" description="Helical" evidence="6">
    <location>
        <begin position="206"/>
        <end position="224"/>
    </location>
</feature>
<evidence type="ECO:0000256" key="2">
    <source>
        <dbReference type="ARBA" id="ARBA00022692"/>
    </source>
</evidence>
<sequence>MDLSESSTEFQSKEPIVIAVVSVLLSICTLVVGLRVWCRYSTKQFGLDDWAAVASLMSIIACGTAIATLTRYGLGRHITTLSLDTLILYGRCFYVSIFFYMTSLALVKLTLLLQYYRLMSVSNMGIVFLVAIFIVCLWTVSQIFVMLLMCIPLQRVWDRTVQGSCGPKVLTLWYFNGIFNIVSDVVIFMLPLPVLCELQLPRSQKLCLIGIFCLGFFTVAVSTLRLQWLKPQVDVTWWNVTPSSWSLAELTSAISCACLPTFKPFVTRVQVFIHDSFKGESTTHLHRDSGQTDVECNISLAESREQSSQYPRRPAKVHGYGIETTITAEEGSW</sequence>
<comment type="similarity">
    <text evidence="5">Belongs to the SAT4 family.</text>
</comment>
<accession>A0A9P9IP38</accession>
<evidence type="ECO:0000256" key="3">
    <source>
        <dbReference type="ARBA" id="ARBA00022989"/>
    </source>
</evidence>
<comment type="caution">
    <text evidence="8">The sequence shown here is derived from an EMBL/GenBank/DDBJ whole genome shotgun (WGS) entry which is preliminary data.</text>
</comment>
<dbReference type="PANTHER" id="PTHR33048">
    <property type="entry name" value="PTH11-LIKE INTEGRAL MEMBRANE PROTEIN (AFU_ORTHOLOGUE AFUA_5G11245)"/>
    <property type="match status" value="1"/>
</dbReference>
<dbReference type="EMBL" id="JAGMUU010000020">
    <property type="protein sequence ID" value="KAH7129783.1"/>
    <property type="molecule type" value="Genomic_DNA"/>
</dbReference>